<feature type="compositionally biased region" description="Polar residues" evidence="1">
    <location>
        <begin position="558"/>
        <end position="589"/>
    </location>
</feature>
<feature type="region of interest" description="Disordered" evidence="1">
    <location>
        <begin position="535"/>
        <end position="622"/>
    </location>
</feature>
<organism evidence="2 3">
    <name type="scientific">Clonorchis sinensis</name>
    <name type="common">Chinese liver fluke</name>
    <dbReference type="NCBI Taxonomy" id="79923"/>
    <lineage>
        <taxon>Eukaryota</taxon>
        <taxon>Metazoa</taxon>
        <taxon>Spiralia</taxon>
        <taxon>Lophotrochozoa</taxon>
        <taxon>Platyhelminthes</taxon>
        <taxon>Trematoda</taxon>
        <taxon>Digenea</taxon>
        <taxon>Opisthorchiida</taxon>
        <taxon>Opisthorchiata</taxon>
        <taxon>Opisthorchiidae</taxon>
        <taxon>Clonorchis</taxon>
    </lineage>
</organism>
<dbReference type="Proteomes" id="UP000286415">
    <property type="component" value="Unassembled WGS sequence"/>
</dbReference>
<feature type="compositionally biased region" description="Acidic residues" evidence="1">
    <location>
        <begin position="773"/>
        <end position="783"/>
    </location>
</feature>
<feature type="region of interest" description="Disordered" evidence="1">
    <location>
        <begin position="323"/>
        <end position="396"/>
    </location>
</feature>
<feature type="compositionally biased region" description="Polar residues" evidence="1">
    <location>
        <begin position="598"/>
        <end position="622"/>
    </location>
</feature>
<dbReference type="EMBL" id="NIRI02000042">
    <property type="protein sequence ID" value="KAG5447620.1"/>
    <property type="molecule type" value="Genomic_DNA"/>
</dbReference>
<reference evidence="2 3" key="1">
    <citation type="journal article" date="2018" name="Biotechnol. Adv.">
        <title>Improved genomic resources and new bioinformatic workflow for the carcinogenic parasite Clonorchis sinensis: Biotechnological implications.</title>
        <authorList>
            <person name="Wang D."/>
            <person name="Korhonen P.K."/>
            <person name="Gasser R.B."/>
            <person name="Young N.D."/>
        </authorList>
    </citation>
    <scope>NUCLEOTIDE SEQUENCE [LARGE SCALE GENOMIC DNA]</scope>
    <source>
        <strain evidence="2">Cs-k2</strain>
    </source>
</reference>
<keyword evidence="3" id="KW-1185">Reference proteome</keyword>
<accession>A0A3R7C8M1</accession>
<evidence type="ECO:0000313" key="2">
    <source>
        <dbReference type="EMBL" id="KAG5447620.1"/>
    </source>
</evidence>
<dbReference type="AlphaFoldDB" id="A0A3R7C8M1"/>
<gene>
    <name evidence="2" type="ORF">CSKR_107847</name>
</gene>
<sequence length="1039" mass="112526">MWVGVKELAIRTEMSDHITPQLRDDVLERLRAVTLTRNFKKTPEEIERLILEKARGVKKTYLDLLSRVLNPTVVGAASAGSHNASPSPVTQSIPVGAVGPHAQVTGVQMQRPGPAIIQLQQPRIQHPLPGGISIAGPGIMQQSPATIPRPRMHSMVGQPNQPQPTQQHQQQAYHLTGVQPMQPTQTLSAVAPASRTLQAVSSAPNLGAQGMSISSQGQQPLVVYQQANASGGVIGDKSVLIRPISSHVQQIPITGAQAVHHPGDHFSGTSTPAPVLIRTTSNSSLPAIVQSDESAVPSVSVANVSIAGKSVITVLPTGQAKVVRPNLQPTPQKSVPTQQSKSLLPSTVASQSAPNVAALASRSHSSDRSSGQRIDGSSGRGGSATSKPAQEVHSPEVQAQIINRLTAMAARYLPAVRQGIQMASAQPETQPYVRKYIKLRDILENPEANLNVIRLAQVQPIERLLDEIERNPMHLAQQQHPAQQQQQPKHAAAVAAAASVAAAAAASASNLQHKAAVSDGVRKSVPVQLLSRQGTLTVDQGRQQQQQRTAPAVQPQQGSIEQPQSRFRVPTTNLNTLLSQPLGSGSPTSIPDAHPARNPSQASPNSRALFVSTSPDVGAPSTQNASILQTAYQLGALPAAYQHSHLPAAVIPDGQLARTGHGVGPFSSQPRTSGMGMGGFQTSLQMLATELQKIAERATQDASYGRRVCRAINEISQETKLFRETFGLLLPQDICPQDISKSSKDEPSDKPSDIELLPVRPCSRKRERALLEVEGDNKEEESDNWQCPEGSSKVTDKTDEPQGKKICLGAQESSGQCEPSAARNVSNQLLEHQTLEPLPDTSNSYFLFTRSIVPYDPESDPLDKFATDQIERLNPRILCEIQRIREFHIRVEANPDPPAIDDMETYATCMDAGEWNTSCHLKLTQDDENLAYLPCAPPALMVRLAPDYLKAGHLNWFYQPRSQLSMGDSCSSSPQYSPKEREHFLDLCYAELDRTVQQQLRRVTHYRLSLYLVAKSWMDCICAAMARFVKLDQNVFLAA</sequence>
<dbReference type="InParanoid" id="A0A3R7C8M1"/>
<comment type="caution">
    <text evidence="2">The sequence shown here is derived from an EMBL/GenBank/DDBJ whole genome shotgun (WGS) entry which is preliminary data.</text>
</comment>
<name>A0A3R7C8M1_CLOSI</name>
<reference evidence="2 3" key="2">
    <citation type="journal article" date="2021" name="Genomics">
        <title>High-quality reference genome for Clonorchis sinensis.</title>
        <authorList>
            <person name="Young N.D."/>
            <person name="Stroehlein A.J."/>
            <person name="Kinkar L."/>
            <person name="Wang T."/>
            <person name="Sohn W.M."/>
            <person name="Chang B.C.H."/>
            <person name="Kaur P."/>
            <person name="Weisz D."/>
            <person name="Dudchenko O."/>
            <person name="Aiden E.L."/>
            <person name="Korhonen P.K."/>
            <person name="Gasser R.B."/>
        </authorList>
    </citation>
    <scope>NUCLEOTIDE SEQUENCE [LARGE SCALE GENOMIC DNA]</scope>
    <source>
        <strain evidence="2">Cs-k2</strain>
    </source>
</reference>
<protein>
    <submittedName>
        <fullName evidence="2">Uncharacterized protein</fullName>
    </submittedName>
</protein>
<feature type="region of interest" description="Disordered" evidence="1">
    <location>
        <begin position="772"/>
        <end position="801"/>
    </location>
</feature>
<proteinExistence type="predicted"/>
<feature type="compositionally biased region" description="Polar residues" evidence="1">
    <location>
        <begin position="327"/>
        <end position="354"/>
    </location>
</feature>
<feature type="compositionally biased region" description="Basic and acidic residues" evidence="1">
    <location>
        <begin position="741"/>
        <end position="753"/>
    </location>
</feature>
<feature type="region of interest" description="Disordered" evidence="1">
    <location>
        <begin position="737"/>
        <end position="759"/>
    </location>
</feature>
<dbReference type="OrthoDB" id="6257039at2759"/>
<evidence type="ECO:0000313" key="3">
    <source>
        <dbReference type="Proteomes" id="UP000286415"/>
    </source>
</evidence>
<evidence type="ECO:0000256" key="1">
    <source>
        <dbReference type="SAM" id="MobiDB-lite"/>
    </source>
</evidence>
<feature type="compositionally biased region" description="Low complexity" evidence="1">
    <location>
        <begin position="537"/>
        <end position="557"/>
    </location>
</feature>